<dbReference type="InterPro" id="IPR040447">
    <property type="entry name" value="RRM_Rrp7"/>
</dbReference>
<feature type="compositionally biased region" description="Low complexity" evidence="2">
    <location>
        <begin position="94"/>
        <end position="104"/>
    </location>
</feature>
<dbReference type="GO" id="GO:0006364">
    <property type="term" value="P:rRNA processing"/>
    <property type="evidence" value="ECO:0007669"/>
    <property type="project" value="TreeGrafter"/>
</dbReference>
<dbReference type="GO" id="GO:0032545">
    <property type="term" value="C:CURI complex"/>
    <property type="evidence" value="ECO:0007669"/>
    <property type="project" value="TreeGrafter"/>
</dbReference>
<protein>
    <recommendedName>
        <fullName evidence="7">Ribosomal RNA-processing protein 7</fullName>
    </recommendedName>
</protein>
<sequence length="328" mass="36228">MPKSRTPVQVGEFTALPVVIPSKALGKDVEHYIYLKAYEPKIPDELSPRALLLVNIPVTATEAQIRQLLTTQLGGGHVQTVHFASQDAASSSSTTSALIATTPSGPSQKDVASTLGKRKRPAQESSSDIANRLSTKTVPSTTPTQLHVSGSTAIAVFLDRASRELTLRACAKLSRAVASGKSKSLVWSAGLEATKQPPLGLARYQAQRSLTFPPRADLLRLVDQYMTTYGQLEEARNRESAKKRAEPDEDGFITVTRGTRGVVKTDEADAIKKKVEEKKKKEQGLEDFYRFQTRQRRKEEAGQLVRRFEDDRRRVKEMGNSRRSGRPE</sequence>
<organism evidence="5 6">
    <name type="scientific">Lithohypha guttulata</name>
    <dbReference type="NCBI Taxonomy" id="1690604"/>
    <lineage>
        <taxon>Eukaryota</taxon>
        <taxon>Fungi</taxon>
        <taxon>Dikarya</taxon>
        <taxon>Ascomycota</taxon>
        <taxon>Pezizomycotina</taxon>
        <taxon>Eurotiomycetes</taxon>
        <taxon>Chaetothyriomycetidae</taxon>
        <taxon>Chaetothyriales</taxon>
        <taxon>Trichomeriaceae</taxon>
        <taxon>Lithohypha</taxon>
    </lineage>
</organism>
<dbReference type="AlphaFoldDB" id="A0AAN7QAB7"/>
<evidence type="ECO:0008006" key="7">
    <source>
        <dbReference type="Google" id="ProtNLM"/>
    </source>
</evidence>
<proteinExistence type="inferred from homology"/>
<evidence type="ECO:0000259" key="4">
    <source>
        <dbReference type="Pfam" id="PF17799"/>
    </source>
</evidence>
<evidence type="ECO:0000313" key="5">
    <source>
        <dbReference type="EMBL" id="KAK5080376.1"/>
    </source>
</evidence>
<dbReference type="InterPro" id="IPR024326">
    <property type="entry name" value="RRP7_C"/>
</dbReference>
<dbReference type="Proteomes" id="UP001309876">
    <property type="component" value="Unassembled WGS sequence"/>
</dbReference>
<feature type="region of interest" description="Disordered" evidence="2">
    <location>
        <begin position="94"/>
        <end position="145"/>
    </location>
</feature>
<dbReference type="CDD" id="cd12950">
    <property type="entry name" value="RRP7_Rrp7p"/>
    <property type="match status" value="1"/>
</dbReference>
<name>A0AAN7QAB7_9EURO</name>
<dbReference type="Pfam" id="PF12923">
    <property type="entry name" value="RRP7"/>
    <property type="match status" value="1"/>
</dbReference>
<feature type="compositionally biased region" description="Polar residues" evidence="2">
    <location>
        <begin position="123"/>
        <end position="145"/>
    </location>
</feature>
<dbReference type="InterPro" id="IPR040446">
    <property type="entry name" value="RRP7"/>
</dbReference>
<feature type="domain" description="Ribosomal RNA-processing protein 7 C-terminal" evidence="3">
    <location>
        <begin position="211"/>
        <end position="323"/>
    </location>
</feature>
<comment type="similarity">
    <text evidence="1">Belongs to the RRP7 family.</text>
</comment>
<dbReference type="GO" id="GO:0034456">
    <property type="term" value="C:UTP-C complex"/>
    <property type="evidence" value="ECO:0007669"/>
    <property type="project" value="TreeGrafter"/>
</dbReference>
<dbReference type="Pfam" id="PF17799">
    <property type="entry name" value="RRM_Rrp7"/>
    <property type="match status" value="1"/>
</dbReference>
<evidence type="ECO:0000313" key="6">
    <source>
        <dbReference type="Proteomes" id="UP001309876"/>
    </source>
</evidence>
<gene>
    <name evidence="5" type="ORF">LTR05_008624</name>
</gene>
<feature type="domain" description="Rrp7 RRM-like N-terminal" evidence="4">
    <location>
        <begin position="13"/>
        <end position="206"/>
    </location>
</feature>
<dbReference type="PANTHER" id="PTHR13191:SF0">
    <property type="entry name" value="RIBOSOMAL RNA-PROCESSING PROTEIN 7 HOMOLOG A-RELATED"/>
    <property type="match status" value="1"/>
</dbReference>
<comment type="caution">
    <text evidence="5">The sequence shown here is derived from an EMBL/GenBank/DDBJ whole genome shotgun (WGS) entry which is preliminary data.</text>
</comment>
<keyword evidence="6" id="KW-1185">Reference proteome</keyword>
<dbReference type="PANTHER" id="PTHR13191">
    <property type="entry name" value="RIBOSOMAL RNA PROCESSING PROTEIN 7-RELATED"/>
    <property type="match status" value="1"/>
</dbReference>
<evidence type="ECO:0000256" key="2">
    <source>
        <dbReference type="SAM" id="MobiDB-lite"/>
    </source>
</evidence>
<evidence type="ECO:0000259" key="3">
    <source>
        <dbReference type="Pfam" id="PF12923"/>
    </source>
</evidence>
<accession>A0AAN7QAB7</accession>
<evidence type="ECO:0000256" key="1">
    <source>
        <dbReference type="ARBA" id="ARBA00006110"/>
    </source>
</evidence>
<dbReference type="Gene3D" id="6.10.250.1770">
    <property type="match status" value="1"/>
</dbReference>
<dbReference type="GO" id="GO:0000028">
    <property type="term" value="P:ribosomal small subunit assembly"/>
    <property type="evidence" value="ECO:0007669"/>
    <property type="project" value="TreeGrafter"/>
</dbReference>
<dbReference type="EMBL" id="JAVRRJ010000015">
    <property type="protein sequence ID" value="KAK5080376.1"/>
    <property type="molecule type" value="Genomic_DNA"/>
</dbReference>
<reference evidence="5 6" key="1">
    <citation type="submission" date="2023-08" db="EMBL/GenBank/DDBJ databases">
        <title>Black Yeasts Isolated from many extreme environments.</title>
        <authorList>
            <person name="Coleine C."/>
            <person name="Stajich J.E."/>
            <person name="Selbmann L."/>
        </authorList>
    </citation>
    <scope>NUCLEOTIDE SEQUENCE [LARGE SCALE GENOMIC DNA]</scope>
    <source>
        <strain evidence="5 6">CCFEE 5910</strain>
    </source>
</reference>